<feature type="compositionally biased region" description="Basic and acidic residues" evidence="1">
    <location>
        <begin position="308"/>
        <end position="325"/>
    </location>
</feature>
<evidence type="ECO:0000313" key="3">
    <source>
        <dbReference type="EMBL" id="VAX40275.1"/>
    </source>
</evidence>
<feature type="region of interest" description="Disordered" evidence="1">
    <location>
        <begin position="40"/>
        <end position="269"/>
    </location>
</feature>
<feature type="domain" description="DUF11" evidence="2">
    <location>
        <begin position="445"/>
        <end position="529"/>
    </location>
</feature>
<dbReference type="InterPro" id="IPR047589">
    <property type="entry name" value="DUF11_rpt"/>
</dbReference>
<accession>A0A3B1E3L1</accession>
<feature type="domain" description="DUF11" evidence="2">
    <location>
        <begin position="673"/>
        <end position="719"/>
    </location>
</feature>
<dbReference type="InterPro" id="IPR051172">
    <property type="entry name" value="Chlamydia_OmcB"/>
</dbReference>
<gene>
    <name evidence="3" type="ORF">MNBD_PLANCTO02-1922</name>
</gene>
<dbReference type="AlphaFoldDB" id="A0A3B1E3L1"/>
<sequence length="779" mass="85671">MRRSAFKITVLLGIIALGFWAVLQAQNGLKGFRFSQKEKTDVSKEETLTASHQQANKRKKSSSLPADKEEKSDFMQNPFAETGEKKIETASFQVQDKSSDEESPFFQKEEGLKEASQSETRENSKKKSHRGVDFRDEQPESPFVSSSENKNVFIKKEEREATKELPPWEGNDREKISPSPFPEKSALPPAKLTLPSEAKAIKKSDAKGPQFVELTQNKSGEEKKSENPFGQFEEQKTENKQPKLPLIIPDNKNETPIFPKDDNDAGKSKEVKITPLNLQEEEPTVVQEKIETAPLFPSDRVSKLKPAKPKEDDRFDKETIGDRSIPRGAGHPQLSIRKIAPKKAALGEKMVYKIIVRNTGSTTAQKVIVEDRIPKGSKLDKTKPQAEKRGKRLTWKLGTMKPGAEKVILVRVIPTTTGQIGSVALVNFVSEVAAETMVTAPKLALTLTGPQATTVGEPLVYKFRVTNIGSAMAKKVYILNLLPNELEHPNGGDLESEIGSLGVGQSREIKLTVTARAEGKVINKATAVAEGGFKAEASIAVKIDGPILSITRSGPKHRYLGRPARFDNNVKNESDSTIQQVIIVEEIPDGFRFDKASAGGKYNSQKGEIIWQIKNLKAGETRRLSAIVTGHSIGTRRSVVKAYARNLLRAEVTSETVVAGYPKLQTSVAGGEKPIEAGSHVTYQIRINNKGTAQAENVNITLSVPPQLKFVSAKGATFKQISRDKIQISSTQNISAKKGIIFYATFKAVAEGEGSVGVHAQGDHMKRPITHDEEVRVYE</sequence>
<protein>
    <recommendedName>
        <fullName evidence="2">DUF11 domain-containing protein</fullName>
    </recommendedName>
</protein>
<feature type="compositionally biased region" description="Basic and acidic residues" evidence="1">
    <location>
        <begin position="119"/>
        <end position="138"/>
    </location>
</feature>
<feature type="region of interest" description="Disordered" evidence="1">
    <location>
        <begin position="303"/>
        <end position="331"/>
    </location>
</feature>
<dbReference type="Pfam" id="PF01345">
    <property type="entry name" value="DUF11"/>
    <property type="match status" value="4"/>
</dbReference>
<feature type="compositionally biased region" description="Basic and acidic residues" evidence="1">
    <location>
        <begin position="154"/>
        <end position="163"/>
    </location>
</feature>
<evidence type="ECO:0000259" key="2">
    <source>
        <dbReference type="Pfam" id="PF01345"/>
    </source>
</evidence>
<proteinExistence type="predicted"/>
<organism evidence="3">
    <name type="scientific">hydrothermal vent metagenome</name>
    <dbReference type="NCBI Taxonomy" id="652676"/>
    <lineage>
        <taxon>unclassified sequences</taxon>
        <taxon>metagenomes</taxon>
        <taxon>ecological metagenomes</taxon>
    </lineage>
</organism>
<name>A0A3B1E3L1_9ZZZZ</name>
<dbReference type="Gene3D" id="2.60.40.10">
    <property type="entry name" value="Immunoglobulins"/>
    <property type="match status" value="2"/>
</dbReference>
<feature type="domain" description="DUF11" evidence="2">
    <location>
        <begin position="558"/>
        <end position="631"/>
    </location>
</feature>
<feature type="domain" description="DUF11" evidence="2">
    <location>
        <begin position="334"/>
        <end position="426"/>
    </location>
</feature>
<feature type="compositionally biased region" description="Basic and acidic residues" evidence="1">
    <location>
        <begin position="259"/>
        <end position="269"/>
    </location>
</feature>
<reference evidence="3" key="1">
    <citation type="submission" date="2018-06" db="EMBL/GenBank/DDBJ databases">
        <authorList>
            <person name="Zhirakovskaya E."/>
        </authorList>
    </citation>
    <scope>NUCLEOTIDE SEQUENCE</scope>
</reference>
<dbReference type="InterPro" id="IPR013783">
    <property type="entry name" value="Ig-like_fold"/>
</dbReference>
<evidence type="ECO:0000256" key="1">
    <source>
        <dbReference type="SAM" id="MobiDB-lite"/>
    </source>
</evidence>
<dbReference type="PANTHER" id="PTHR34819">
    <property type="entry name" value="LARGE CYSTEINE-RICH PERIPLASMIC PROTEIN OMCB"/>
    <property type="match status" value="1"/>
</dbReference>
<dbReference type="EMBL" id="UOGL01000420">
    <property type="protein sequence ID" value="VAX40275.1"/>
    <property type="molecule type" value="Genomic_DNA"/>
</dbReference>
<dbReference type="NCBIfam" id="TIGR01451">
    <property type="entry name" value="B_ant_repeat"/>
    <property type="match status" value="2"/>
</dbReference>
<dbReference type="InterPro" id="IPR001434">
    <property type="entry name" value="OmcB-like_DUF11"/>
</dbReference>
<dbReference type="PANTHER" id="PTHR34819:SF3">
    <property type="entry name" value="CELL SURFACE PROTEIN"/>
    <property type="match status" value="1"/>
</dbReference>